<sequence>MREKREVGKIFALMGSMLILGAAVLAYENMDADAYRSSGTAVYENGRGERYLFLPSWADAAREEARLREEEGGEAIEILQSQNLASVEIRTASGSMDAVREEKGHGEAGRIRITGADGGLLYEGGLDEIRGRGHSTWSLDKKPYQIRLSEKADLFGMGEARTWILLANGFDETCIRNSVALWLADRAGLAFTPEQEPVDLYCNGEYQGSYLFCEKVQARENRVEIGDGFLIERELQDRWELAVYTEGESGFVTDRGDYYLIDFPKDPGAERIEEIRSLVQAAEDAVFSEGGVHPETGKSWDEYVDVKSFARKYLLEEITKNYDGGVTSAFYYVPEGEAKLYAGPAWDYDLIFGNAALDEMNSDPRGITELSDHLYGPDLYGALMDLEPFRETVFDCFETVYLPLLEELIESGIDEMAAWTEASVKMDHLRWEEMENRYQYYGSYEDNLRYLKFFVRERTEFLKEVWVGGEVYRTVTMEVEGIPWRKFYVKDGGLLGDLPVPFLNDSLFMGWYRQDGKKYDPYRPVYEDMTLEAAWQKVG</sequence>
<reference evidence="1" key="1">
    <citation type="journal article" date="2021" name="PeerJ">
        <title>Extensive microbial diversity within the chicken gut microbiome revealed by metagenomics and culture.</title>
        <authorList>
            <person name="Gilroy R."/>
            <person name="Ravi A."/>
            <person name="Getino M."/>
            <person name="Pursley I."/>
            <person name="Horton D.L."/>
            <person name="Alikhan N.F."/>
            <person name="Baker D."/>
            <person name="Gharbi K."/>
            <person name="Hall N."/>
            <person name="Watson M."/>
            <person name="Adriaenssens E.M."/>
            <person name="Foster-Nyarko E."/>
            <person name="Jarju S."/>
            <person name="Secka A."/>
            <person name="Antonio M."/>
            <person name="Oren A."/>
            <person name="Chaudhuri R.R."/>
            <person name="La Ragione R."/>
            <person name="Hildebrand F."/>
            <person name="Pallen M.J."/>
        </authorList>
    </citation>
    <scope>NUCLEOTIDE SEQUENCE</scope>
    <source>
        <strain evidence="1">USAMLcec3-2134</strain>
    </source>
</reference>
<protein>
    <submittedName>
        <fullName evidence="1">CotH kinase family protein</fullName>
    </submittedName>
</protein>
<gene>
    <name evidence="1" type="ORF">H9763_06350</name>
</gene>
<reference evidence="1" key="2">
    <citation type="submission" date="2021-04" db="EMBL/GenBank/DDBJ databases">
        <authorList>
            <person name="Gilroy R."/>
        </authorList>
    </citation>
    <scope>NUCLEOTIDE SEQUENCE</scope>
    <source>
        <strain evidence="1">USAMLcec3-2134</strain>
    </source>
</reference>
<dbReference type="Pfam" id="PF08757">
    <property type="entry name" value="CotH"/>
    <property type="match status" value="1"/>
</dbReference>
<evidence type="ECO:0000313" key="1">
    <source>
        <dbReference type="EMBL" id="HJB91075.1"/>
    </source>
</evidence>
<keyword evidence="1" id="KW-0418">Kinase</keyword>
<organism evidence="1 2">
    <name type="scientific">Candidatus Eisenbergiella merdigallinarum</name>
    <dbReference type="NCBI Taxonomy" id="2838552"/>
    <lineage>
        <taxon>Bacteria</taxon>
        <taxon>Bacillati</taxon>
        <taxon>Bacillota</taxon>
        <taxon>Clostridia</taxon>
        <taxon>Lachnospirales</taxon>
        <taxon>Lachnospiraceae</taxon>
        <taxon>Eisenbergiella</taxon>
    </lineage>
</organism>
<comment type="caution">
    <text evidence="1">The sequence shown here is derived from an EMBL/GenBank/DDBJ whole genome shotgun (WGS) entry which is preliminary data.</text>
</comment>
<dbReference type="GO" id="GO:0016301">
    <property type="term" value="F:kinase activity"/>
    <property type="evidence" value="ECO:0007669"/>
    <property type="project" value="UniProtKB-KW"/>
</dbReference>
<dbReference type="InterPro" id="IPR014867">
    <property type="entry name" value="Spore_coat_CotH_CotH2/3/7"/>
</dbReference>
<name>A0A9D2MSY6_9FIRM</name>
<dbReference type="AlphaFoldDB" id="A0A9D2MSY6"/>
<proteinExistence type="predicted"/>
<accession>A0A9D2MSY6</accession>
<dbReference type="Proteomes" id="UP000886883">
    <property type="component" value="Unassembled WGS sequence"/>
</dbReference>
<evidence type="ECO:0000313" key="2">
    <source>
        <dbReference type="Proteomes" id="UP000886883"/>
    </source>
</evidence>
<keyword evidence="1" id="KW-0808">Transferase</keyword>
<dbReference type="EMBL" id="DWXE01000022">
    <property type="protein sequence ID" value="HJB91075.1"/>
    <property type="molecule type" value="Genomic_DNA"/>
</dbReference>